<feature type="non-terminal residue" evidence="1">
    <location>
        <position position="1"/>
    </location>
</feature>
<reference evidence="1" key="1">
    <citation type="journal article" date="2015" name="Nature">
        <title>Complex archaea that bridge the gap between prokaryotes and eukaryotes.</title>
        <authorList>
            <person name="Spang A."/>
            <person name="Saw J.H."/>
            <person name="Jorgensen S.L."/>
            <person name="Zaremba-Niedzwiedzka K."/>
            <person name="Martijn J."/>
            <person name="Lind A.E."/>
            <person name="van Eijk R."/>
            <person name="Schleper C."/>
            <person name="Guy L."/>
            <person name="Ettema T.J."/>
        </authorList>
    </citation>
    <scope>NUCLEOTIDE SEQUENCE</scope>
</reference>
<organism evidence="1">
    <name type="scientific">marine sediment metagenome</name>
    <dbReference type="NCBI Taxonomy" id="412755"/>
    <lineage>
        <taxon>unclassified sequences</taxon>
        <taxon>metagenomes</taxon>
        <taxon>ecological metagenomes</taxon>
    </lineage>
</organism>
<proteinExistence type="predicted"/>
<name>A0A0F9A6F4_9ZZZZ</name>
<dbReference type="EMBL" id="LAZR01059456">
    <property type="protein sequence ID" value="KKK67746.1"/>
    <property type="molecule type" value="Genomic_DNA"/>
</dbReference>
<accession>A0A0F9A6F4</accession>
<dbReference type="AlphaFoldDB" id="A0A0F9A6F4"/>
<protein>
    <submittedName>
        <fullName evidence="1">Uncharacterized protein</fullName>
    </submittedName>
</protein>
<sequence>GITFDAQYLSDGKGLEWTRNLTAGKRTDSSATDGSSVNDGVAGSSAFGLSAYLQVFAFTGTSVTCTIEESSNNGAGDAFAAVTGGAFAAVSAANVVERIQTSLALTVERYLRLATTGTFSNAVFAVMYTRYLVTPGAAI</sequence>
<comment type="caution">
    <text evidence="1">The sequence shown here is derived from an EMBL/GenBank/DDBJ whole genome shotgun (WGS) entry which is preliminary data.</text>
</comment>
<gene>
    <name evidence="1" type="ORF">LCGC14_2950970</name>
</gene>
<evidence type="ECO:0000313" key="1">
    <source>
        <dbReference type="EMBL" id="KKK67746.1"/>
    </source>
</evidence>